<reference evidence="2 3" key="1">
    <citation type="journal article" date="2004" name="Proc. Natl. Acad. Sci. U.S.A.">
        <title>Structural flexibility in the Burkholderia mallei genome.</title>
        <authorList>
            <person name="Nierman W.C."/>
            <person name="DeShazer D."/>
            <person name="Kim H.S."/>
            <person name="Tettelin H."/>
            <person name="Nelson K.E."/>
            <person name="Feldblyum T."/>
            <person name="Ulrich R.L."/>
            <person name="Ronning C.M."/>
            <person name="Brinkac L.M."/>
            <person name="Daugherty S.C."/>
            <person name="Davidsen T.D."/>
            <person name="Deboy R.T."/>
            <person name="Dimitrov G."/>
            <person name="Dodson R.J."/>
            <person name="Durkin A.S."/>
            <person name="Gwinn M.L."/>
            <person name="Haft D.H."/>
            <person name="Khouri H."/>
            <person name="Kolonay J.F."/>
            <person name="Madupu R."/>
            <person name="Mohammoud Y."/>
            <person name="Nelson W.C."/>
            <person name="Radune D."/>
            <person name="Romero C.M."/>
            <person name="Sarria S."/>
            <person name="Selengut J."/>
            <person name="Shamblin C."/>
            <person name="Sullivan S.A."/>
            <person name="White O."/>
            <person name="Yu Y."/>
            <person name="Zafar N."/>
            <person name="Zhou L."/>
            <person name="Fraser C.M."/>
        </authorList>
    </citation>
    <scope>NUCLEOTIDE SEQUENCE [LARGE SCALE GENOMIC DNA]</scope>
    <source>
        <strain evidence="2 3">ATCC 23344</strain>
    </source>
</reference>
<name>A0A0H2WKX2_BURMA</name>
<dbReference type="Proteomes" id="UP000006693">
    <property type="component" value="Chromosome 1"/>
</dbReference>
<keyword evidence="3" id="KW-1185">Reference proteome</keyword>
<protein>
    <submittedName>
        <fullName evidence="2">Uncharacterized protein</fullName>
    </submittedName>
</protein>
<dbReference type="HOGENOM" id="CLU_978871_0_0_4"/>
<dbReference type="EMBL" id="CP000010">
    <property type="protein sequence ID" value="AAU50261.1"/>
    <property type="molecule type" value="Genomic_DNA"/>
</dbReference>
<feature type="compositionally biased region" description="Basic residues" evidence="1">
    <location>
        <begin position="90"/>
        <end position="100"/>
    </location>
</feature>
<evidence type="ECO:0000313" key="2">
    <source>
        <dbReference type="EMBL" id="AAU50261.1"/>
    </source>
</evidence>
<feature type="compositionally biased region" description="Basic and acidic residues" evidence="1">
    <location>
        <begin position="173"/>
        <end position="193"/>
    </location>
</feature>
<proteinExistence type="predicted"/>
<feature type="region of interest" description="Disordered" evidence="1">
    <location>
        <begin position="90"/>
        <end position="213"/>
    </location>
</feature>
<sequence>MYFLLEQPDCAGTVQPGCDIHRIHALKKGCNAGKPCRIRNIGRPINRVTMRPFSGLMALKHGFGKALETLFDASGVGLRRARRCGGCALRSRRRRMRRRGGGAGRGSPGRYPGRRDRRRGRASCGEFRREAGSDQARAHRRRRSRRHRHARAADSRSPRGVAVTTCAEHKRRSACDRRHHEARHPERSIRRAAADAGVRPRGGRRHARRRRRRKGWCMDALRLQGGQAHRPQVVNYRRDSRRHRSFSAVPFSYPPRQDARSHSPRGPRRAGITLPVLTKYPQCR</sequence>
<gene>
    <name evidence="2" type="ordered locus">BMA2226</name>
</gene>
<feature type="compositionally biased region" description="Basic residues" evidence="1">
    <location>
        <begin position="201"/>
        <end position="213"/>
    </location>
</feature>
<feature type="compositionally biased region" description="Basic residues" evidence="1">
    <location>
        <begin position="138"/>
        <end position="150"/>
    </location>
</feature>
<evidence type="ECO:0000313" key="3">
    <source>
        <dbReference type="Proteomes" id="UP000006693"/>
    </source>
</evidence>
<dbReference type="KEGG" id="bma:BMA2226"/>
<evidence type="ECO:0000256" key="1">
    <source>
        <dbReference type="SAM" id="MobiDB-lite"/>
    </source>
</evidence>
<organism evidence="2 3">
    <name type="scientific">Burkholderia mallei (strain ATCC 23344)</name>
    <dbReference type="NCBI Taxonomy" id="243160"/>
    <lineage>
        <taxon>Bacteria</taxon>
        <taxon>Pseudomonadati</taxon>
        <taxon>Pseudomonadota</taxon>
        <taxon>Betaproteobacteria</taxon>
        <taxon>Burkholderiales</taxon>
        <taxon>Burkholderiaceae</taxon>
        <taxon>Burkholderia</taxon>
        <taxon>pseudomallei group</taxon>
    </lineage>
</organism>
<dbReference type="AlphaFoldDB" id="A0A0H2WKX2"/>
<feature type="region of interest" description="Disordered" evidence="1">
    <location>
        <begin position="237"/>
        <end position="284"/>
    </location>
</feature>
<accession>A0A0H2WKX2</accession>